<evidence type="ECO:0000313" key="7">
    <source>
        <dbReference type="Proteomes" id="UP000326340"/>
    </source>
</evidence>
<keyword evidence="2" id="KW-0804">Transcription</keyword>
<dbReference type="GO" id="GO:0000981">
    <property type="term" value="F:DNA-binding transcription factor activity, RNA polymerase II-specific"/>
    <property type="evidence" value="ECO:0007669"/>
    <property type="project" value="TreeGrafter"/>
</dbReference>
<evidence type="ECO:0000256" key="4">
    <source>
        <dbReference type="SAM" id="MobiDB-lite"/>
    </source>
</evidence>
<comment type="caution">
    <text evidence="6">The sequence shown here is derived from an EMBL/GenBank/DDBJ whole genome shotgun (WGS) entry which is preliminary data.</text>
</comment>
<gene>
    <name evidence="6" type="primary">GAL4</name>
    <name evidence="6" type="ORF">CSHISOI_09482</name>
</gene>
<evidence type="ECO:0000313" key="6">
    <source>
        <dbReference type="EMBL" id="TQN65943.1"/>
    </source>
</evidence>
<feature type="compositionally biased region" description="Low complexity" evidence="4">
    <location>
        <begin position="176"/>
        <end position="190"/>
    </location>
</feature>
<dbReference type="OrthoDB" id="3364175at2759"/>
<dbReference type="GO" id="GO:0006351">
    <property type="term" value="P:DNA-templated transcription"/>
    <property type="evidence" value="ECO:0007669"/>
    <property type="project" value="InterPro"/>
</dbReference>
<dbReference type="AlphaFoldDB" id="A0A5Q4BG72"/>
<proteinExistence type="predicted"/>
<feature type="domain" description="Xylanolytic transcriptional activator regulatory" evidence="5">
    <location>
        <begin position="329"/>
        <end position="401"/>
    </location>
</feature>
<sequence>MLQPGHGSSLRQLPEAEEPLHERQRAQRPMFLLRQIRQDVQLREPTRPDASDPEEPRRLDAAELRCAQLRGLLRSLDPDLDIESALKEADGQRAEKEDTGSASHTPDESDEVTPHSYEWHEGSLSPECKSSAHENDGMGRMAMLSTHDSGYLGTSSGSQLLGEIDSVIHISDAAKQQHQQQQHQQQQHQHPTSHRKRLRRSSSSAGQGLAPTECLHLQSTYVAGRLMDAYFLLYNTSYPVLHEKTFRERVDAGRRQRPGHSPWRVVYQMVLAIGHWLSSSESEHLQSGYYSAARSSLSLQMLESGTIETVQAFLLMRNYLQKRDRTNTGYNFGGLAYRMALGLGLHREPPGSEDTLGHERRRQLFWTIYCFESGFNITTGRPPAMSQDFIDTRVPRNIDDKELPFKAPVLPSVDYPTTYSTIIAHAELAKIADAVYHEFLLAKTAGTKIEYRVAETLERDLDRWRQALPAYFVAPAAECPSWFRAPRAVVLWKEQNLRILLWRGSRLQHSYLPTKVDAEEKCLDVAMQTVHDIAAFCLALEGALHPGIIWYATYFLFQATLVLEGNYLTRAAQSEHDRAAWQHSVSKSRACLKALAPRSRPAKRCLEMLDRIHSQFHTCRSSIPIWADKPTSGLAARRTGL</sequence>
<dbReference type="Pfam" id="PF04082">
    <property type="entry name" value="Fungal_trans"/>
    <property type="match status" value="1"/>
</dbReference>
<dbReference type="CDD" id="cd12148">
    <property type="entry name" value="fungal_TF_MHR"/>
    <property type="match status" value="1"/>
</dbReference>
<reference evidence="6 7" key="1">
    <citation type="journal article" date="2019" name="Sci. Rep.">
        <title>Colletotrichum shisoi sp. nov., an anthracnose pathogen of Perilla frutescens in Japan: molecular phylogenetic, morphological and genomic evidence.</title>
        <authorList>
            <person name="Gan P."/>
            <person name="Tsushima A."/>
            <person name="Hiroyama R."/>
            <person name="Narusaka M."/>
            <person name="Takano Y."/>
            <person name="Narusaka Y."/>
            <person name="Kawaradani M."/>
            <person name="Damm U."/>
            <person name="Shirasu K."/>
        </authorList>
    </citation>
    <scope>NUCLEOTIDE SEQUENCE [LARGE SCALE GENOMIC DNA]</scope>
    <source>
        <strain evidence="6 7">PG-2018a</strain>
    </source>
</reference>
<evidence type="ECO:0000256" key="3">
    <source>
        <dbReference type="ARBA" id="ARBA00023242"/>
    </source>
</evidence>
<dbReference type="GO" id="GO:0005634">
    <property type="term" value="C:nucleus"/>
    <property type="evidence" value="ECO:0007669"/>
    <property type="project" value="TreeGrafter"/>
</dbReference>
<keyword evidence="1" id="KW-0805">Transcription regulation</keyword>
<feature type="compositionally biased region" description="Basic and acidic residues" evidence="4">
    <location>
        <begin position="36"/>
        <end position="62"/>
    </location>
</feature>
<feature type="compositionally biased region" description="Basic and acidic residues" evidence="4">
    <location>
        <begin position="87"/>
        <end position="99"/>
    </location>
</feature>
<keyword evidence="3" id="KW-0539">Nucleus</keyword>
<name>A0A5Q4BG72_9PEZI</name>
<dbReference type="PANTHER" id="PTHR47424:SF2">
    <property type="entry name" value="TRANSCRIPTION FACTOR DOMAIN-CONTAINING PROTEIN-RELATED"/>
    <property type="match status" value="1"/>
</dbReference>
<dbReference type="GO" id="GO:0000435">
    <property type="term" value="P:positive regulation of transcription from RNA polymerase II promoter by galactose"/>
    <property type="evidence" value="ECO:0007669"/>
    <property type="project" value="TreeGrafter"/>
</dbReference>
<feature type="region of interest" description="Disordered" evidence="4">
    <location>
        <begin position="87"/>
        <end position="135"/>
    </location>
</feature>
<dbReference type="GO" id="GO:0008270">
    <property type="term" value="F:zinc ion binding"/>
    <property type="evidence" value="ECO:0007669"/>
    <property type="project" value="InterPro"/>
</dbReference>
<dbReference type="Proteomes" id="UP000326340">
    <property type="component" value="Unassembled WGS sequence"/>
</dbReference>
<dbReference type="InterPro" id="IPR007219">
    <property type="entry name" value="XnlR_reg_dom"/>
</dbReference>
<evidence type="ECO:0000259" key="5">
    <source>
        <dbReference type="SMART" id="SM00906"/>
    </source>
</evidence>
<accession>A0A5Q4BG72</accession>
<evidence type="ECO:0000256" key="1">
    <source>
        <dbReference type="ARBA" id="ARBA00023015"/>
    </source>
</evidence>
<dbReference type="EMBL" id="PUHP01001387">
    <property type="protein sequence ID" value="TQN65943.1"/>
    <property type="molecule type" value="Genomic_DNA"/>
</dbReference>
<feature type="region of interest" description="Disordered" evidence="4">
    <location>
        <begin position="173"/>
        <end position="209"/>
    </location>
</feature>
<dbReference type="PANTHER" id="PTHR47424">
    <property type="entry name" value="REGULATORY PROTEIN GAL4"/>
    <property type="match status" value="1"/>
</dbReference>
<dbReference type="InterPro" id="IPR051127">
    <property type="entry name" value="Fungal_SecMet_Regulators"/>
</dbReference>
<feature type="region of interest" description="Disordered" evidence="4">
    <location>
        <begin position="1"/>
        <end position="62"/>
    </location>
</feature>
<feature type="compositionally biased region" description="Basic residues" evidence="4">
    <location>
        <begin position="191"/>
        <end position="200"/>
    </location>
</feature>
<organism evidence="6 7">
    <name type="scientific">Colletotrichum shisoi</name>
    <dbReference type="NCBI Taxonomy" id="2078593"/>
    <lineage>
        <taxon>Eukaryota</taxon>
        <taxon>Fungi</taxon>
        <taxon>Dikarya</taxon>
        <taxon>Ascomycota</taxon>
        <taxon>Pezizomycotina</taxon>
        <taxon>Sordariomycetes</taxon>
        <taxon>Hypocreomycetidae</taxon>
        <taxon>Glomerellales</taxon>
        <taxon>Glomerellaceae</taxon>
        <taxon>Colletotrichum</taxon>
        <taxon>Colletotrichum destructivum species complex</taxon>
    </lineage>
</organism>
<keyword evidence="7" id="KW-1185">Reference proteome</keyword>
<protein>
    <submittedName>
        <fullName evidence="6">Regulatory protein GAL4</fullName>
    </submittedName>
</protein>
<evidence type="ECO:0000256" key="2">
    <source>
        <dbReference type="ARBA" id="ARBA00023163"/>
    </source>
</evidence>
<dbReference type="SMART" id="SM00906">
    <property type="entry name" value="Fungal_trans"/>
    <property type="match status" value="1"/>
</dbReference>
<dbReference type="GO" id="GO:0000978">
    <property type="term" value="F:RNA polymerase II cis-regulatory region sequence-specific DNA binding"/>
    <property type="evidence" value="ECO:0007669"/>
    <property type="project" value="TreeGrafter"/>
</dbReference>